<feature type="compositionally biased region" description="Basic and acidic residues" evidence="1">
    <location>
        <begin position="1"/>
        <end position="10"/>
    </location>
</feature>
<reference evidence="2 3" key="1">
    <citation type="submission" date="2023-10" db="EMBL/GenBank/DDBJ databases">
        <title>Comparative genomics analysis reveals potential genetic determinants of host preference in Cryptosporidium xiaoi.</title>
        <authorList>
            <person name="Xiao L."/>
            <person name="Li J."/>
        </authorList>
    </citation>
    <scope>NUCLEOTIDE SEQUENCE [LARGE SCALE GENOMIC DNA]</scope>
    <source>
        <strain evidence="2 3">52996</strain>
    </source>
</reference>
<gene>
    <name evidence="2" type="ORF">RS030_81366</name>
</gene>
<proteinExistence type="predicted"/>
<evidence type="ECO:0000313" key="2">
    <source>
        <dbReference type="EMBL" id="KAK6587821.1"/>
    </source>
</evidence>
<dbReference type="EMBL" id="JAWDEY010000036">
    <property type="protein sequence ID" value="KAK6587821.1"/>
    <property type="molecule type" value="Genomic_DNA"/>
</dbReference>
<comment type="caution">
    <text evidence="2">The sequence shown here is derived from an EMBL/GenBank/DDBJ whole genome shotgun (WGS) entry which is preliminary data.</text>
</comment>
<evidence type="ECO:0000313" key="3">
    <source>
        <dbReference type="Proteomes" id="UP001311799"/>
    </source>
</evidence>
<dbReference type="Proteomes" id="UP001311799">
    <property type="component" value="Unassembled WGS sequence"/>
</dbReference>
<sequence length="185" mass="20411">MSLKTPDKKQSSRRRKKDLSIDNICTSPGSANNIVEKNSNKTYREDPGALILKLLHNGRRSVVKNDISLTSNSFRSQSRTKHCGPVIPLVETSDKQPDNVSDIKVPENNTSTLFTTPPPNRKGRYSLFSTCGTNNQKCTNYSNGGNEKSLTSSSSSNPTNFALPMYMRSPNPENIPMPCGFPIES</sequence>
<evidence type="ECO:0000256" key="1">
    <source>
        <dbReference type="SAM" id="MobiDB-lite"/>
    </source>
</evidence>
<keyword evidence="3" id="KW-1185">Reference proteome</keyword>
<feature type="region of interest" description="Disordered" evidence="1">
    <location>
        <begin position="1"/>
        <end position="40"/>
    </location>
</feature>
<feature type="compositionally biased region" description="Polar residues" evidence="1">
    <location>
        <begin position="23"/>
        <end position="37"/>
    </location>
</feature>
<feature type="region of interest" description="Disordered" evidence="1">
    <location>
        <begin position="89"/>
        <end position="119"/>
    </location>
</feature>
<protein>
    <submittedName>
        <fullName evidence="2">Uncharacterized protein</fullName>
    </submittedName>
</protein>
<accession>A0AAV9XZF1</accession>
<name>A0AAV9XZF1_9CRYT</name>
<organism evidence="2 3">
    <name type="scientific">Cryptosporidium xiaoi</name>
    <dbReference type="NCBI Taxonomy" id="659607"/>
    <lineage>
        <taxon>Eukaryota</taxon>
        <taxon>Sar</taxon>
        <taxon>Alveolata</taxon>
        <taxon>Apicomplexa</taxon>
        <taxon>Conoidasida</taxon>
        <taxon>Coccidia</taxon>
        <taxon>Eucoccidiorida</taxon>
        <taxon>Eimeriorina</taxon>
        <taxon>Cryptosporidiidae</taxon>
        <taxon>Cryptosporidium</taxon>
    </lineage>
</organism>
<dbReference type="AlphaFoldDB" id="A0AAV9XZF1"/>